<dbReference type="AlphaFoldDB" id="A0A9D4Q7D1"/>
<evidence type="ECO:0000313" key="1">
    <source>
        <dbReference type="EMBL" id="KAH7969381.1"/>
    </source>
</evidence>
<evidence type="ECO:0000313" key="2">
    <source>
        <dbReference type="Proteomes" id="UP000821837"/>
    </source>
</evidence>
<keyword evidence="2" id="KW-1185">Reference proteome</keyword>
<gene>
    <name evidence="1" type="ORF">HPB52_017500</name>
</gene>
<dbReference type="Proteomes" id="UP000821837">
    <property type="component" value="Unassembled WGS sequence"/>
</dbReference>
<sequence>MARRDRERREERHFISVLRRRPNEGDEAGFRVAAFARSFLGMARSPVELGKSSAALNCCVDLADANVVSAREYA</sequence>
<comment type="caution">
    <text evidence="1">The sequence shown here is derived from an EMBL/GenBank/DDBJ whole genome shotgun (WGS) entry which is preliminary data.</text>
</comment>
<name>A0A9D4Q7D1_RHISA</name>
<reference evidence="1" key="1">
    <citation type="journal article" date="2020" name="Cell">
        <title>Large-Scale Comparative Analyses of Tick Genomes Elucidate Their Genetic Diversity and Vector Capacities.</title>
        <authorList>
            <consortium name="Tick Genome and Microbiome Consortium (TIGMIC)"/>
            <person name="Jia N."/>
            <person name="Wang J."/>
            <person name="Shi W."/>
            <person name="Du L."/>
            <person name="Sun Y."/>
            <person name="Zhan W."/>
            <person name="Jiang J.F."/>
            <person name="Wang Q."/>
            <person name="Zhang B."/>
            <person name="Ji P."/>
            <person name="Bell-Sakyi L."/>
            <person name="Cui X.M."/>
            <person name="Yuan T.T."/>
            <person name="Jiang B.G."/>
            <person name="Yang W.F."/>
            <person name="Lam T.T."/>
            <person name="Chang Q.C."/>
            <person name="Ding S.J."/>
            <person name="Wang X.J."/>
            <person name="Zhu J.G."/>
            <person name="Ruan X.D."/>
            <person name="Zhao L."/>
            <person name="Wei J.T."/>
            <person name="Ye R.Z."/>
            <person name="Que T.C."/>
            <person name="Du C.H."/>
            <person name="Zhou Y.H."/>
            <person name="Cheng J.X."/>
            <person name="Dai P.F."/>
            <person name="Guo W.B."/>
            <person name="Han X.H."/>
            <person name="Huang E.J."/>
            <person name="Li L.F."/>
            <person name="Wei W."/>
            <person name="Gao Y.C."/>
            <person name="Liu J.Z."/>
            <person name="Shao H.Z."/>
            <person name="Wang X."/>
            <person name="Wang C.C."/>
            <person name="Yang T.C."/>
            <person name="Huo Q.B."/>
            <person name="Li W."/>
            <person name="Chen H.Y."/>
            <person name="Chen S.E."/>
            <person name="Zhou L.G."/>
            <person name="Ni X.B."/>
            <person name="Tian J.H."/>
            <person name="Sheng Y."/>
            <person name="Liu T."/>
            <person name="Pan Y.S."/>
            <person name="Xia L.Y."/>
            <person name="Li J."/>
            <person name="Zhao F."/>
            <person name="Cao W.C."/>
        </authorList>
    </citation>
    <scope>NUCLEOTIDE SEQUENCE</scope>
    <source>
        <strain evidence="1">Rsan-2018</strain>
    </source>
</reference>
<protein>
    <submittedName>
        <fullName evidence="1">Uncharacterized protein</fullName>
    </submittedName>
</protein>
<organism evidence="1 2">
    <name type="scientific">Rhipicephalus sanguineus</name>
    <name type="common">Brown dog tick</name>
    <name type="synonym">Ixodes sanguineus</name>
    <dbReference type="NCBI Taxonomy" id="34632"/>
    <lineage>
        <taxon>Eukaryota</taxon>
        <taxon>Metazoa</taxon>
        <taxon>Ecdysozoa</taxon>
        <taxon>Arthropoda</taxon>
        <taxon>Chelicerata</taxon>
        <taxon>Arachnida</taxon>
        <taxon>Acari</taxon>
        <taxon>Parasitiformes</taxon>
        <taxon>Ixodida</taxon>
        <taxon>Ixodoidea</taxon>
        <taxon>Ixodidae</taxon>
        <taxon>Rhipicephalinae</taxon>
        <taxon>Rhipicephalus</taxon>
        <taxon>Rhipicephalus</taxon>
    </lineage>
</organism>
<proteinExistence type="predicted"/>
<reference evidence="1" key="2">
    <citation type="submission" date="2021-09" db="EMBL/GenBank/DDBJ databases">
        <authorList>
            <person name="Jia N."/>
            <person name="Wang J."/>
            <person name="Shi W."/>
            <person name="Du L."/>
            <person name="Sun Y."/>
            <person name="Zhan W."/>
            <person name="Jiang J."/>
            <person name="Wang Q."/>
            <person name="Zhang B."/>
            <person name="Ji P."/>
            <person name="Sakyi L.B."/>
            <person name="Cui X."/>
            <person name="Yuan T."/>
            <person name="Jiang B."/>
            <person name="Yang W."/>
            <person name="Lam T.T.-Y."/>
            <person name="Chang Q."/>
            <person name="Ding S."/>
            <person name="Wang X."/>
            <person name="Zhu J."/>
            <person name="Ruan X."/>
            <person name="Zhao L."/>
            <person name="Wei J."/>
            <person name="Que T."/>
            <person name="Du C."/>
            <person name="Cheng J."/>
            <person name="Dai P."/>
            <person name="Han X."/>
            <person name="Huang E."/>
            <person name="Gao Y."/>
            <person name="Liu J."/>
            <person name="Shao H."/>
            <person name="Ye R."/>
            <person name="Li L."/>
            <person name="Wei W."/>
            <person name="Wang X."/>
            <person name="Wang C."/>
            <person name="Huo Q."/>
            <person name="Li W."/>
            <person name="Guo W."/>
            <person name="Chen H."/>
            <person name="Chen S."/>
            <person name="Zhou L."/>
            <person name="Zhou L."/>
            <person name="Ni X."/>
            <person name="Tian J."/>
            <person name="Zhou Y."/>
            <person name="Sheng Y."/>
            <person name="Liu T."/>
            <person name="Pan Y."/>
            <person name="Xia L."/>
            <person name="Li J."/>
            <person name="Zhao F."/>
            <person name="Cao W."/>
        </authorList>
    </citation>
    <scope>NUCLEOTIDE SEQUENCE</scope>
    <source>
        <strain evidence="1">Rsan-2018</strain>
        <tissue evidence="1">Larvae</tissue>
    </source>
</reference>
<dbReference type="EMBL" id="JABSTV010001248">
    <property type="protein sequence ID" value="KAH7969381.1"/>
    <property type="molecule type" value="Genomic_DNA"/>
</dbReference>
<accession>A0A9D4Q7D1</accession>